<evidence type="ECO:0000313" key="2">
    <source>
        <dbReference type="Proteomes" id="UP000034531"/>
    </source>
</evidence>
<dbReference type="AlphaFoldDB" id="A0A0G0R5N6"/>
<sequence>MKERATDENSQIRERAAGELVKLLTNHRETSAILGELTSQLEDFSSPSEIFVFIKDLGLSQRNETAIGKVVALSVSLVGAGRKGISEASQEIGAALLNSQILVPEYLVQSNS</sequence>
<reference evidence="1 2" key="1">
    <citation type="journal article" date="2015" name="Nature">
        <title>rRNA introns, odd ribosomes, and small enigmatic genomes across a large radiation of phyla.</title>
        <authorList>
            <person name="Brown C.T."/>
            <person name="Hug L.A."/>
            <person name="Thomas B.C."/>
            <person name="Sharon I."/>
            <person name="Castelle C.J."/>
            <person name="Singh A."/>
            <person name="Wilkins M.J."/>
            <person name="Williams K.H."/>
            <person name="Banfield J.F."/>
        </authorList>
    </citation>
    <scope>NUCLEOTIDE SEQUENCE [LARGE SCALE GENOMIC DNA]</scope>
</reference>
<dbReference type="Proteomes" id="UP000034531">
    <property type="component" value="Unassembled WGS sequence"/>
</dbReference>
<gene>
    <name evidence="1" type="ORF">UT84_C0058G0005</name>
</gene>
<proteinExistence type="predicted"/>
<dbReference type="EMBL" id="LBYI01000058">
    <property type="protein sequence ID" value="KKR47683.1"/>
    <property type="molecule type" value="Genomic_DNA"/>
</dbReference>
<evidence type="ECO:0000313" key="1">
    <source>
        <dbReference type="EMBL" id="KKR47683.1"/>
    </source>
</evidence>
<name>A0A0G0R5N6_9BACT</name>
<protein>
    <submittedName>
        <fullName evidence="1">Uncharacterized protein</fullName>
    </submittedName>
</protein>
<accession>A0A0G0R5N6</accession>
<organism evidence="1 2">
    <name type="scientific">Candidatus Curtissbacteria bacterium GW2011_GWA1_40_16</name>
    <dbReference type="NCBI Taxonomy" id="1618405"/>
    <lineage>
        <taxon>Bacteria</taxon>
        <taxon>Candidatus Curtissiibacteriota</taxon>
    </lineage>
</organism>
<comment type="caution">
    <text evidence="1">The sequence shown here is derived from an EMBL/GenBank/DDBJ whole genome shotgun (WGS) entry which is preliminary data.</text>
</comment>